<evidence type="ECO:0000259" key="1">
    <source>
        <dbReference type="Pfam" id="PF03372"/>
    </source>
</evidence>
<accession>G2DBL0</accession>
<reference evidence="2" key="1">
    <citation type="journal article" date="2011" name="ISME J.">
        <title>The endosymbionts of the deep-sea tubeworms Riftia pachyptila and Tevnia jerichonana share an identical physiology as revealed by proteogenomic analyses.</title>
        <authorList>
            <person name="Gardebrecht A."/>
            <person name="Markert S."/>
            <person name="Felbeck H."/>
            <person name="Thuermer A."/>
            <person name="Albrecht D."/>
            <person name="Wollherr A."/>
            <person name="Kabisch J."/>
            <person name="Lehmann R."/>
            <person name="Daniel R."/>
            <person name="Liesegang H."/>
            <person name="Hecker M."/>
            <person name="Sievert S.M."/>
            <person name="Schweder T."/>
        </authorList>
    </citation>
    <scope>NUCLEOTIDE SEQUENCE [LARGE SCALE GENOMIC DNA]</scope>
</reference>
<keyword evidence="3" id="KW-1185">Reference proteome</keyword>
<dbReference type="InterPro" id="IPR005135">
    <property type="entry name" value="Endo/exonuclease/phosphatase"/>
</dbReference>
<sequence length="279" mass="31595">MPIFWQGNRVALMRYQADQFGKEQGGKDRLRLLSYNIQAGVDTSSYREYVTKSWKHILPHQERQNNLDCIAGIIKDFDLVGLQEVDSGSLRSGFIDQTEYLASQADFPYWHKQVNRRIGKLAQHSNGVLSRLMPSAIAEHQLPGLPGRGALLIEFQTSEQPLAICILHLALGKRARMRQLAYVSEVISHYSHLVLMGDFNCGCGSREFTYLMESTGLQGSSCNLHTFPSWRPKRKLDHILASPSLRVARTEVLHYTHSDHLPIMLEIELPDNVDLARAA</sequence>
<dbReference type="InterPro" id="IPR051916">
    <property type="entry name" value="GPI-anchor_lipid_remodeler"/>
</dbReference>
<dbReference type="GO" id="GO:0006506">
    <property type="term" value="P:GPI anchor biosynthetic process"/>
    <property type="evidence" value="ECO:0007669"/>
    <property type="project" value="TreeGrafter"/>
</dbReference>
<gene>
    <name evidence="2" type="ORF">Rifp1Sym_as00230</name>
</gene>
<evidence type="ECO:0000313" key="3">
    <source>
        <dbReference type="Proteomes" id="UP000004491"/>
    </source>
</evidence>
<keyword evidence="2" id="KW-0378">Hydrolase</keyword>
<dbReference type="AlphaFoldDB" id="G2DBL0"/>
<proteinExistence type="predicted"/>
<dbReference type="GO" id="GO:0004519">
    <property type="term" value="F:endonuclease activity"/>
    <property type="evidence" value="ECO:0007669"/>
    <property type="project" value="UniProtKB-KW"/>
</dbReference>
<dbReference type="Proteomes" id="UP000004491">
    <property type="component" value="Unassembled WGS sequence"/>
</dbReference>
<dbReference type="Gene3D" id="3.60.10.10">
    <property type="entry name" value="Endonuclease/exonuclease/phosphatase"/>
    <property type="match status" value="1"/>
</dbReference>
<keyword evidence="2" id="KW-0255">Endonuclease</keyword>
<dbReference type="InterPro" id="IPR036691">
    <property type="entry name" value="Endo/exonu/phosph_ase_sf"/>
</dbReference>
<protein>
    <submittedName>
        <fullName evidence="2">Endonuclease/exonuclease/phosphatase</fullName>
    </submittedName>
</protein>
<dbReference type="Pfam" id="PF03372">
    <property type="entry name" value="Exo_endo_phos"/>
    <property type="match status" value="1"/>
</dbReference>
<dbReference type="GO" id="GO:0004527">
    <property type="term" value="F:exonuclease activity"/>
    <property type="evidence" value="ECO:0007669"/>
    <property type="project" value="UniProtKB-KW"/>
</dbReference>
<dbReference type="PATRIC" id="fig|1048808.3.peg.975"/>
<evidence type="ECO:0000313" key="2">
    <source>
        <dbReference type="EMBL" id="EGV52001.1"/>
    </source>
</evidence>
<dbReference type="GO" id="GO:0016020">
    <property type="term" value="C:membrane"/>
    <property type="evidence" value="ECO:0007669"/>
    <property type="project" value="GOC"/>
</dbReference>
<keyword evidence="2" id="KW-0269">Exonuclease</keyword>
<feature type="domain" description="Endonuclease/exonuclease/phosphatase" evidence="1">
    <location>
        <begin position="33"/>
        <end position="260"/>
    </location>
</feature>
<dbReference type="EMBL" id="AFOC01000019">
    <property type="protein sequence ID" value="EGV52001.1"/>
    <property type="molecule type" value="Genomic_DNA"/>
</dbReference>
<dbReference type="PANTHER" id="PTHR14859:SF15">
    <property type="entry name" value="ENDONUCLEASE_EXONUCLEASE_PHOSPHATASE DOMAIN-CONTAINING PROTEIN"/>
    <property type="match status" value="1"/>
</dbReference>
<dbReference type="PANTHER" id="PTHR14859">
    <property type="entry name" value="CALCOFLUOR WHITE HYPERSENSITIVE PROTEIN PRECURSOR"/>
    <property type="match status" value="1"/>
</dbReference>
<organism evidence="2 3">
    <name type="scientific">endosymbiont of Riftia pachyptila</name>
    <name type="common">vent Ph05</name>
    <dbReference type="NCBI Taxonomy" id="1048808"/>
    <lineage>
        <taxon>Bacteria</taxon>
        <taxon>Pseudomonadati</taxon>
        <taxon>Pseudomonadota</taxon>
        <taxon>Gammaproteobacteria</taxon>
        <taxon>sulfur-oxidizing symbionts</taxon>
    </lineage>
</organism>
<dbReference type="SUPFAM" id="SSF56219">
    <property type="entry name" value="DNase I-like"/>
    <property type="match status" value="1"/>
</dbReference>
<keyword evidence="2" id="KW-0540">Nuclease</keyword>
<comment type="caution">
    <text evidence="2">The sequence shown here is derived from an EMBL/GenBank/DDBJ whole genome shotgun (WGS) entry which is preliminary data.</text>
</comment>
<name>G2DBL0_9GAMM</name>